<evidence type="ECO:0000313" key="2">
    <source>
        <dbReference type="EMBL" id="MZH57678.1"/>
    </source>
</evidence>
<feature type="chain" id="PRO_5044220499" evidence="1">
    <location>
        <begin position="29"/>
        <end position="248"/>
    </location>
</feature>
<name>A0AB36BBB3_CLOIN</name>
<proteinExistence type="predicted"/>
<reference evidence="2" key="1">
    <citation type="journal article" date="2019" name="Nat. Med.">
        <title>A library of human gut bacterial isolates paired with longitudinal multiomics data enables mechanistic microbiome research.</title>
        <authorList>
            <person name="Poyet M."/>
            <person name="Groussin M."/>
            <person name="Gibbons S.M."/>
            <person name="Avila-Pacheco J."/>
            <person name="Jiang X."/>
            <person name="Kearney S.M."/>
            <person name="Perrotta A.R."/>
            <person name="Berdy B."/>
            <person name="Zhao S."/>
            <person name="Lieberman T.D."/>
            <person name="Swanson P.K."/>
            <person name="Smith M."/>
            <person name="Roesemann S."/>
            <person name="Alexander J.E."/>
            <person name="Rich S.A."/>
            <person name="Livny J."/>
            <person name="Vlamakis H."/>
            <person name="Clish C."/>
            <person name="Bullock K."/>
            <person name="Deik A."/>
            <person name="Scott J."/>
            <person name="Pierce K.A."/>
            <person name="Xavier R.J."/>
            <person name="Alm E.J."/>
        </authorList>
    </citation>
    <scope>NUCLEOTIDE SEQUENCE</scope>
    <source>
        <strain evidence="2">BIOML-A12</strain>
    </source>
</reference>
<comment type="caution">
    <text evidence="2">The sequence shown here is derived from an EMBL/GenBank/DDBJ whole genome shotgun (WGS) entry which is preliminary data.</text>
</comment>
<dbReference type="EMBL" id="WWTN01000040">
    <property type="protein sequence ID" value="MZH57678.1"/>
    <property type="molecule type" value="Genomic_DNA"/>
</dbReference>
<dbReference type="Proteomes" id="UP000604383">
    <property type="component" value="Unassembled WGS sequence"/>
</dbReference>
<organism evidence="2 3">
    <name type="scientific">Clostridium innocuum</name>
    <dbReference type="NCBI Taxonomy" id="1522"/>
    <lineage>
        <taxon>Bacteria</taxon>
        <taxon>Bacillati</taxon>
        <taxon>Bacillota</taxon>
        <taxon>Clostridia</taxon>
        <taxon>Eubacteriales</taxon>
        <taxon>Clostridiaceae</taxon>
        <taxon>Clostridium</taxon>
    </lineage>
</organism>
<dbReference type="AlphaFoldDB" id="A0AB36BBB3"/>
<evidence type="ECO:0000313" key="3">
    <source>
        <dbReference type="Proteomes" id="UP000604383"/>
    </source>
</evidence>
<evidence type="ECO:0000256" key="1">
    <source>
        <dbReference type="SAM" id="SignalP"/>
    </source>
</evidence>
<feature type="signal peptide" evidence="1">
    <location>
        <begin position="1"/>
        <end position="28"/>
    </location>
</feature>
<accession>A0AB36BBB3</accession>
<dbReference type="RefSeq" id="WP_008819122.1">
    <property type="nucleotide sequence ID" value="NZ_AP025565.1"/>
</dbReference>
<protein>
    <submittedName>
        <fullName evidence="2">Uncharacterized protein</fullName>
    </submittedName>
</protein>
<sequence>MKKFGLASLVFMLCLSCSIAFTPINVSAASVNVKPYDTTIETNIVLNHEDEVELAGFMKMQDKITNTLSLKDGKYIYNEEKIREIVYEYDFNAYNKKYNTSWTKQSFFNSAMKNIRDFKDVKKSNGACQVETRGTARATMCGQNWESSGWNYVRVARNTSGAKKLANEMDDAADLCATVGAGAAASTISVPVLAAVLGSFGGIGKAYYNSYARWIRYNNDLTSCGIVTDQNKFTQVYDIWTQPEFANK</sequence>
<gene>
    <name evidence="2" type="ORF">GT664_18440</name>
</gene>
<keyword evidence="1" id="KW-0732">Signal</keyword>